<keyword evidence="2" id="KW-1185">Reference proteome</keyword>
<sequence>MKEIISLDCDLCPSIVKDRDIESKYRCFQQYGFYYDILNNLNVLLKNVDNREEKQILAVVRKPKYDCSNVLLDKRFKFYGYDLIEDSTRISALTNCGRFDKAFSSNDISEFGLIKEYKKAKEIQSLLLENYPDEEHVDCVLWVIWRMEDNSRR</sequence>
<reference evidence="1 2" key="1">
    <citation type="submission" date="2022-04" db="EMBL/GenBank/DDBJ databases">
        <title>Genome sequence of C. roseum typestrain.</title>
        <authorList>
            <person name="Poehlein A."/>
            <person name="Schoch T."/>
            <person name="Duerre P."/>
            <person name="Daniel R."/>
        </authorList>
    </citation>
    <scope>NUCLEOTIDE SEQUENCE [LARGE SCALE GENOMIC DNA]</scope>
    <source>
        <strain evidence="1 2">DSM 7320</strain>
    </source>
</reference>
<evidence type="ECO:0000313" key="1">
    <source>
        <dbReference type="EMBL" id="URZ13646.1"/>
    </source>
</evidence>
<gene>
    <name evidence="1" type="ORF">CROST_044120</name>
</gene>
<proteinExistence type="predicted"/>
<protein>
    <submittedName>
        <fullName evidence="1">Uncharacterized protein</fullName>
    </submittedName>
</protein>
<dbReference type="EMBL" id="CP096983">
    <property type="protein sequence ID" value="URZ13646.1"/>
    <property type="molecule type" value="Genomic_DNA"/>
</dbReference>
<evidence type="ECO:0000313" key="2">
    <source>
        <dbReference type="Proteomes" id="UP000190951"/>
    </source>
</evidence>
<dbReference type="Proteomes" id="UP000190951">
    <property type="component" value="Chromosome"/>
</dbReference>
<dbReference type="AlphaFoldDB" id="A0A1S8LMK8"/>
<dbReference type="RefSeq" id="WP_077835916.1">
    <property type="nucleotide sequence ID" value="NZ_CP096983.1"/>
</dbReference>
<dbReference type="KEGG" id="crw:CROST_044120"/>
<name>A0A1S8LMK8_9CLOT</name>
<organism evidence="1 2">
    <name type="scientific">Clostridium felsineum</name>
    <dbReference type="NCBI Taxonomy" id="36839"/>
    <lineage>
        <taxon>Bacteria</taxon>
        <taxon>Bacillati</taxon>
        <taxon>Bacillota</taxon>
        <taxon>Clostridia</taxon>
        <taxon>Eubacteriales</taxon>
        <taxon>Clostridiaceae</taxon>
        <taxon>Clostridium</taxon>
    </lineage>
</organism>
<accession>A0A1S8LMK8</accession>
<dbReference type="STRING" id="84029.CROST_01270"/>